<dbReference type="PANTHER" id="PTHR39515:SF2">
    <property type="entry name" value="HTH-TYPE TRANSCRIPTIONAL REGULATOR RV0880"/>
    <property type="match status" value="1"/>
</dbReference>
<dbReference type="Gene3D" id="1.10.10.10">
    <property type="entry name" value="Winged helix-like DNA-binding domain superfamily/Winged helix DNA-binding domain"/>
    <property type="match status" value="1"/>
</dbReference>
<dbReference type="EMBL" id="CP119321">
    <property type="protein sequence ID" value="WEK14616.1"/>
    <property type="molecule type" value="Genomic_DNA"/>
</dbReference>
<evidence type="ECO:0000313" key="3">
    <source>
        <dbReference type="Proteomes" id="UP001213972"/>
    </source>
</evidence>
<gene>
    <name evidence="2" type="ORF">P0Y48_05270</name>
</gene>
<dbReference type="Proteomes" id="UP001213972">
    <property type="component" value="Chromosome"/>
</dbReference>
<dbReference type="Pfam" id="PF01047">
    <property type="entry name" value="MarR"/>
    <property type="match status" value="1"/>
</dbReference>
<dbReference type="PROSITE" id="PS50995">
    <property type="entry name" value="HTH_MARR_2"/>
    <property type="match status" value="1"/>
</dbReference>
<dbReference type="InterPro" id="IPR000835">
    <property type="entry name" value="HTH_MarR-typ"/>
</dbReference>
<dbReference type="SUPFAM" id="SSF46785">
    <property type="entry name" value="Winged helix' DNA-binding domain"/>
    <property type="match status" value="1"/>
</dbReference>
<reference evidence="2" key="1">
    <citation type="submission" date="2023-03" db="EMBL/GenBank/DDBJ databases">
        <title>Andean soil-derived lignocellulolytic bacterial consortium as a source of novel taxa and putative plastic-active enzymes.</title>
        <authorList>
            <person name="Diaz-Garcia L."/>
            <person name="Chuvochina M."/>
            <person name="Feuerriegel G."/>
            <person name="Bunk B."/>
            <person name="Sproer C."/>
            <person name="Streit W.R."/>
            <person name="Rodriguez L.M."/>
            <person name="Overmann J."/>
            <person name="Jimenez D.J."/>
        </authorList>
    </citation>
    <scope>NUCLEOTIDE SEQUENCE</scope>
    <source>
        <strain evidence="2">MAG 4610</strain>
    </source>
</reference>
<dbReference type="InterPro" id="IPR052526">
    <property type="entry name" value="HTH-type_Bedaq_tolerance"/>
</dbReference>
<dbReference type="SMART" id="SM00347">
    <property type="entry name" value="HTH_MARR"/>
    <property type="match status" value="1"/>
</dbReference>
<evidence type="ECO:0000313" key="2">
    <source>
        <dbReference type="EMBL" id="WEK14616.1"/>
    </source>
</evidence>
<name>A0AAJ6B6C6_9MICO</name>
<dbReference type="GO" id="GO:0003700">
    <property type="term" value="F:DNA-binding transcription factor activity"/>
    <property type="evidence" value="ECO:0007669"/>
    <property type="project" value="InterPro"/>
</dbReference>
<feature type="domain" description="HTH marR-type" evidence="1">
    <location>
        <begin position="4"/>
        <end position="134"/>
    </location>
</feature>
<dbReference type="PANTHER" id="PTHR39515">
    <property type="entry name" value="CONSERVED PROTEIN"/>
    <property type="match status" value="1"/>
</dbReference>
<sequence>MQQTDDLLRLLLGAHALTRIASLETRSDAPAAQWRTLALLRDHGPQRLGDLATLSRVTQPGMTRLATQMADAGLIARSADAHDSRVSILSLTPAGAAALDGWLTLLGETLAPRFEALGEEDRAVLRRAADILTAVAAPLAVSR</sequence>
<dbReference type="InterPro" id="IPR036390">
    <property type="entry name" value="WH_DNA-bd_sf"/>
</dbReference>
<dbReference type="InterPro" id="IPR036388">
    <property type="entry name" value="WH-like_DNA-bd_sf"/>
</dbReference>
<evidence type="ECO:0000259" key="1">
    <source>
        <dbReference type="PROSITE" id="PS50995"/>
    </source>
</evidence>
<proteinExistence type="predicted"/>
<organism evidence="2 3">
    <name type="scientific">Candidatus Microbacterium phytovorans</name>
    <dbReference type="NCBI Taxonomy" id="3121374"/>
    <lineage>
        <taxon>Bacteria</taxon>
        <taxon>Bacillati</taxon>
        <taxon>Actinomycetota</taxon>
        <taxon>Actinomycetes</taxon>
        <taxon>Micrococcales</taxon>
        <taxon>Microbacteriaceae</taxon>
        <taxon>Microbacterium</taxon>
    </lineage>
</organism>
<protein>
    <submittedName>
        <fullName evidence="2">MarR family transcriptional regulator</fullName>
    </submittedName>
</protein>
<accession>A0AAJ6B6C6</accession>
<dbReference type="AlphaFoldDB" id="A0AAJ6B6C6"/>